<evidence type="ECO:0000256" key="3">
    <source>
        <dbReference type="ARBA" id="ARBA00015325"/>
    </source>
</evidence>
<evidence type="ECO:0000256" key="4">
    <source>
        <dbReference type="ARBA" id="ARBA00022448"/>
    </source>
</evidence>
<dbReference type="EMBL" id="BMJB01000001">
    <property type="protein sequence ID" value="GGA71794.1"/>
    <property type="molecule type" value="Genomic_DNA"/>
</dbReference>
<feature type="transmembrane region" description="Helical" evidence="13">
    <location>
        <begin position="18"/>
        <end position="37"/>
    </location>
</feature>
<evidence type="ECO:0000259" key="15">
    <source>
        <dbReference type="Pfam" id="PF02096"/>
    </source>
</evidence>
<dbReference type="GO" id="GO:0032977">
    <property type="term" value="F:membrane insertase activity"/>
    <property type="evidence" value="ECO:0007669"/>
    <property type="project" value="InterPro"/>
</dbReference>
<evidence type="ECO:0000256" key="11">
    <source>
        <dbReference type="ARBA" id="ARBA00033245"/>
    </source>
</evidence>
<evidence type="ECO:0000313" key="18">
    <source>
        <dbReference type="Proteomes" id="UP000648801"/>
    </source>
</evidence>
<gene>
    <name evidence="13 17" type="primary">yidC</name>
    <name evidence="17" type="ORF">GCM10011507_24260</name>
</gene>
<comment type="subunit">
    <text evidence="13">Interacts with the Sec translocase complex via SecD. Specifically interacts with transmembrane segments of nascent integral membrane proteins during membrane integration.</text>
</comment>
<dbReference type="InterPro" id="IPR028053">
    <property type="entry name" value="Membr_insert_YidC_N"/>
</dbReference>
<feature type="region of interest" description="Disordered" evidence="14">
    <location>
        <begin position="41"/>
        <end position="81"/>
    </location>
</feature>
<feature type="transmembrane region" description="Helical" evidence="13">
    <location>
        <begin position="466"/>
        <end position="486"/>
    </location>
</feature>
<dbReference type="InterPro" id="IPR047196">
    <property type="entry name" value="YidC_ALB_C"/>
</dbReference>
<evidence type="ECO:0000256" key="13">
    <source>
        <dbReference type="HAMAP-Rule" id="MF_01810"/>
    </source>
</evidence>
<feature type="transmembrane region" description="Helical" evidence="13">
    <location>
        <begin position="369"/>
        <end position="390"/>
    </location>
</feature>
<comment type="function">
    <text evidence="13">Required for the insertion and/or proper folding and/or complex formation of integral membrane proteins into the membrane. Involved in integration of membrane proteins that insert both dependently and independently of the Sec translocase complex, as well as at least some lipoproteins. Aids folding of multispanning membrane proteins.</text>
</comment>
<organism evidence="17 18">
    <name type="scientific">Edaphobacter acidisoli</name>
    <dbReference type="NCBI Taxonomy" id="2040573"/>
    <lineage>
        <taxon>Bacteria</taxon>
        <taxon>Pseudomonadati</taxon>
        <taxon>Acidobacteriota</taxon>
        <taxon>Terriglobia</taxon>
        <taxon>Terriglobales</taxon>
        <taxon>Acidobacteriaceae</taxon>
        <taxon>Edaphobacter</taxon>
    </lineage>
</organism>
<keyword evidence="5 13" id="KW-1003">Cell membrane</keyword>
<evidence type="ECO:0000256" key="14">
    <source>
        <dbReference type="SAM" id="MobiDB-lite"/>
    </source>
</evidence>
<evidence type="ECO:0000313" key="17">
    <source>
        <dbReference type="EMBL" id="GGA71794.1"/>
    </source>
</evidence>
<dbReference type="AlphaFoldDB" id="A0A916RV17"/>
<dbReference type="PRINTS" id="PR00701">
    <property type="entry name" value="60KDINNERMP"/>
</dbReference>
<keyword evidence="10 13" id="KW-0143">Chaperone</keyword>
<feature type="compositionally biased region" description="Low complexity" evidence="14">
    <location>
        <begin position="72"/>
        <end position="81"/>
    </location>
</feature>
<keyword evidence="8 13" id="KW-1133">Transmembrane helix</keyword>
<comment type="caution">
    <text evidence="17">The sequence shown here is derived from an EMBL/GenBank/DDBJ whole genome shotgun (WGS) entry which is preliminary data.</text>
</comment>
<dbReference type="CDD" id="cd20070">
    <property type="entry name" value="5TM_YidC_Alb3"/>
    <property type="match status" value="1"/>
</dbReference>
<dbReference type="GO" id="GO:0051205">
    <property type="term" value="P:protein insertion into membrane"/>
    <property type="evidence" value="ECO:0007669"/>
    <property type="project" value="TreeGrafter"/>
</dbReference>
<sequence>MAQYTNPNQQGGGDNKSFMVMMLALLGVLLGMQFITAKKKAAEPKQPTAVTQSASASNPTEGSPSANSDQNASTVVQQSAPAAAPVKTSVPVVEAKAASTTVIENELYRITFSNKGGQVTSWILKKKPAGGGIFEDNDGKPLNLVHEQAAAKFGYPLSLHTSDASLNTTLANAMYVPSATGNLAAPATLTFKYSNGDLQVVKTFSFDESYVLHSDVAVTRNGQPVRAYIMWPGGFGDQYDSYGYASAQIDTSIDGKTDHTAAKKVGNDATISGPISWGGTSDSFFAAVFLPDSPDSSVLTTTKNELDVSKTIKKSSFSVSKGPVMVPMAGAGLADTSGHTLTRIFVGPKAIRVLKAIHASNNGPNLESLLDFGFFGVIGKYLFIVLQYIHSHMASNWGWAIVLLTIFINILILPFRISTMKNGLKMQRIQPQMNDIKAKYKKYKATDPRRNEMNAEIMKLQKDNGVNMFGGCIPTLITLPLLYAFYGMLPRVVELRHAHFLWMTDLQAPDPLHILPIIMVVSQFLVQFYTPSPGVDASQQKMMAFVMPAISGWFTWYYGAGLAIYWAVGNFIGIIQQAVMNQTSLGKEMRAVAQKRSRRKAGLGAGTTIQGRR</sequence>
<dbReference type="InterPro" id="IPR038221">
    <property type="entry name" value="YidC_periplasmic_sf"/>
</dbReference>
<feature type="domain" description="Membrane insertase YidC N-terminal" evidence="16">
    <location>
        <begin position="102"/>
        <end position="384"/>
    </location>
</feature>
<comment type="subcellular location">
    <subcellularLocation>
        <location evidence="1">Cell inner membrane</location>
        <topology evidence="1">Multi-pass membrane protein</topology>
    </subcellularLocation>
    <subcellularLocation>
        <location evidence="13">Cell membrane</location>
        <topology evidence="13">Multi-pass membrane protein</topology>
    </subcellularLocation>
</comment>
<evidence type="ECO:0000256" key="8">
    <source>
        <dbReference type="ARBA" id="ARBA00022989"/>
    </source>
</evidence>
<keyword evidence="7 13" id="KW-0653">Protein transport</keyword>
<evidence type="ECO:0000256" key="12">
    <source>
        <dbReference type="ARBA" id="ARBA00033342"/>
    </source>
</evidence>
<accession>A0A916RV17</accession>
<evidence type="ECO:0000256" key="2">
    <source>
        <dbReference type="ARBA" id="ARBA00010527"/>
    </source>
</evidence>
<dbReference type="CDD" id="cd19961">
    <property type="entry name" value="EcYidC-like_peri"/>
    <property type="match status" value="1"/>
</dbReference>
<dbReference type="PANTHER" id="PTHR12428:SF65">
    <property type="entry name" value="CYTOCHROME C OXIDASE ASSEMBLY PROTEIN COX18, MITOCHONDRIAL"/>
    <property type="match status" value="1"/>
</dbReference>
<keyword evidence="9 13" id="KW-0472">Membrane</keyword>
<reference evidence="17" key="1">
    <citation type="journal article" date="2014" name="Int. J. Syst. Evol. Microbiol.">
        <title>Complete genome sequence of Corynebacterium casei LMG S-19264T (=DSM 44701T), isolated from a smear-ripened cheese.</title>
        <authorList>
            <consortium name="US DOE Joint Genome Institute (JGI-PGF)"/>
            <person name="Walter F."/>
            <person name="Albersmeier A."/>
            <person name="Kalinowski J."/>
            <person name="Ruckert C."/>
        </authorList>
    </citation>
    <scope>NUCLEOTIDE SEQUENCE</scope>
    <source>
        <strain evidence="17">CGMCC 1.15447</strain>
    </source>
</reference>
<evidence type="ECO:0000256" key="1">
    <source>
        <dbReference type="ARBA" id="ARBA00004429"/>
    </source>
</evidence>
<protein>
    <recommendedName>
        <fullName evidence="3 13">Membrane protein insertase YidC</fullName>
    </recommendedName>
    <alternativeName>
        <fullName evidence="12 13">Foldase YidC</fullName>
    </alternativeName>
    <alternativeName>
        <fullName evidence="13">Membrane protein YidC</fullName>
    </alternativeName>
    <alternativeName>
        <fullName evidence="11 13">membrane integrase YidC</fullName>
    </alternativeName>
</protein>
<dbReference type="PANTHER" id="PTHR12428">
    <property type="entry name" value="OXA1"/>
    <property type="match status" value="1"/>
</dbReference>
<dbReference type="InterPro" id="IPR028055">
    <property type="entry name" value="YidC/Oxa/ALB_C"/>
</dbReference>
<comment type="similarity">
    <text evidence="2 13">Belongs to the OXA1/ALB3/YidC family. Type 1 subfamily.</text>
</comment>
<dbReference type="Pfam" id="PF02096">
    <property type="entry name" value="60KD_IMP"/>
    <property type="match status" value="1"/>
</dbReference>
<dbReference type="RefSeq" id="WP_188759505.1">
    <property type="nucleotide sequence ID" value="NZ_BMJB01000001.1"/>
</dbReference>
<evidence type="ECO:0000256" key="7">
    <source>
        <dbReference type="ARBA" id="ARBA00022927"/>
    </source>
</evidence>
<dbReference type="GO" id="GO:0005886">
    <property type="term" value="C:plasma membrane"/>
    <property type="evidence" value="ECO:0007669"/>
    <property type="project" value="UniProtKB-SubCell"/>
</dbReference>
<evidence type="ECO:0000259" key="16">
    <source>
        <dbReference type="Pfam" id="PF14849"/>
    </source>
</evidence>
<dbReference type="NCBIfam" id="TIGR03593">
    <property type="entry name" value="yidC_nterm"/>
    <property type="match status" value="1"/>
</dbReference>
<keyword evidence="4 13" id="KW-0813">Transport</keyword>
<evidence type="ECO:0000256" key="9">
    <source>
        <dbReference type="ARBA" id="ARBA00023136"/>
    </source>
</evidence>
<evidence type="ECO:0000256" key="6">
    <source>
        <dbReference type="ARBA" id="ARBA00022692"/>
    </source>
</evidence>
<dbReference type="HAMAP" id="MF_01810">
    <property type="entry name" value="YidC_type1"/>
    <property type="match status" value="1"/>
</dbReference>
<feature type="transmembrane region" description="Helical" evidence="13">
    <location>
        <begin position="564"/>
        <end position="580"/>
    </location>
</feature>
<name>A0A916RV17_9BACT</name>
<feature type="compositionally biased region" description="Polar residues" evidence="14">
    <location>
        <begin position="48"/>
        <end position="71"/>
    </location>
</feature>
<evidence type="ECO:0000256" key="5">
    <source>
        <dbReference type="ARBA" id="ARBA00022475"/>
    </source>
</evidence>
<feature type="transmembrane region" description="Helical" evidence="13">
    <location>
        <begin position="396"/>
        <end position="417"/>
    </location>
</feature>
<dbReference type="InterPro" id="IPR001708">
    <property type="entry name" value="YidC/ALB3/OXA1/COX18"/>
</dbReference>
<feature type="domain" description="Membrane insertase YidC/Oxa/ALB C-terminal" evidence="15">
    <location>
        <begin position="397"/>
        <end position="581"/>
    </location>
</feature>
<proteinExistence type="inferred from homology"/>
<dbReference type="Gene3D" id="2.70.98.90">
    <property type="match status" value="1"/>
</dbReference>
<dbReference type="InterPro" id="IPR019998">
    <property type="entry name" value="Membr_insert_YidC"/>
</dbReference>
<reference evidence="17" key="2">
    <citation type="submission" date="2020-09" db="EMBL/GenBank/DDBJ databases">
        <authorList>
            <person name="Sun Q."/>
            <person name="Zhou Y."/>
        </authorList>
    </citation>
    <scope>NUCLEOTIDE SEQUENCE</scope>
    <source>
        <strain evidence="17">CGMCC 1.15447</strain>
    </source>
</reference>
<dbReference type="NCBIfam" id="TIGR03592">
    <property type="entry name" value="yidC_oxa1_cterm"/>
    <property type="match status" value="1"/>
</dbReference>
<dbReference type="GO" id="GO:0015031">
    <property type="term" value="P:protein transport"/>
    <property type="evidence" value="ECO:0007669"/>
    <property type="project" value="UniProtKB-KW"/>
</dbReference>
<keyword evidence="18" id="KW-1185">Reference proteome</keyword>
<keyword evidence="6 13" id="KW-0812">Transmembrane</keyword>
<dbReference type="Proteomes" id="UP000648801">
    <property type="component" value="Unassembled WGS sequence"/>
</dbReference>
<dbReference type="Pfam" id="PF14849">
    <property type="entry name" value="YidC_periplas"/>
    <property type="match status" value="1"/>
</dbReference>
<evidence type="ECO:0000256" key="10">
    <source>
        <dbReference type="ARBA" id="ARBA00023186"/>
    </source>
</evidence>